<dbReference type="EMBL" id="KI274758">
    <property type="protein sequence ID" value="ESA23461.1"/>
    <property type="molecule type" value="Genomic_DNA"/>
</dbReference>
<organism evidence="1">
    <name type="scientific">Rhizophagus irregularis (strain DAOM 181602 / DAOM 197198 / MUCL 43194)</name>
    <name type="common">Arbuscular mycorrhizal fungus</name>
    <name type="synonym">Glomus intraradices</name>
    <dbReference type="NCBI Taxonomy" id="747089"/>
    <lineage>
        <taxon>Eukaryota</taxon>
        <taxon>Fungi</taxon>
        <taxon>Fungi incertae sedis</taxon>
        <taxon>Mucoromycota</taxon>
        <taxon>Glomeromycotina</taxon>
        <taxon>Glomeromycetes</taxon>
        <taxon>Glomerales</taxon>
        <taxon>Glomeraceae</taxon>
        <taxon>Rhizophagus</taxon>
    </lineage>
</organism>
<dbReference type="VEuPathDB" id="FungiDB:RhiirFUN_005044"/>
<evidence type="ECO:0000313" key="1">
    <source>
        <dbReference type="EMBL" id="ESA23461.1"/>
    </source>
</evidence>
<protein>
    <submittedName>
        <fullName evidence="1">Uncharacterized protein</fullName>
    </submittedName>
</protein>
<name>U9V6B9_RHIID</name>
<reference evidence="1" key="1">
    <citation type="submission" date="2013-07" db="EMBL/GenBank/DDBJ databases">
        <title>The genome of an arbuscular mycorrhizal fungus provides insights into the evolution of the oldest plant symbiosis.</title>
        <authorList>
            <consortium name="DOE Joint Genome Institute"/>
            <person name="Tisserant E."/>
            <person name="Malbreil M."/>
            <person name="Kuo A."/>
            <person name="Kohler A."/>
            <person name="Symeonidi A."/>
            <person name="Balestrini R."/>
            <person name="Charron P."/>
            <person name="Duensing N."/>
            <person name="Frei-dit-Frey N."/>
            <person name="Gianinazzi-Pearson V."/>
            <person name="Gilbert B."/>
            <person name="Handa Y."/>
            <person name="Hijri M."/>
            <person name="Kaul R."/>
            <person name="Kawaguchi M."/>
            <person name="Krajinski F."/>
            <person name="Lammers P."/>
            <person name="Lapierre D."/>
            <person name="Masclaux F.G."/>
            <person name="Murat C."/>
            <person name="Morin E."/>
            <person name="Ndikumana S."/>
            <person name="Pagni M."/>
            <person name="Petitpierre D."/>
            <person name="Requena N."/>
            <person name="Rosikiewicz P."/>
            <person name="Riley R."/>
            <person name="Saito K."/>
            <person name="San Clemente H."/>
            <person name="Shapiro H."/>
            <person name="van Tuinen D."/>
            <person name="Becard G."/>
            <person name="Bonfante P."/>
            <person name="Paszkowski U."/>
            <person name="Shachar-Hill Y."/>
            <person name="Young J.P."/>
            <person name="Sanders I.R."/>
            <person name="Henrissat B."/>
            <person name="Rensing S.A."/>
            <person name="Grigoriev I.V."/>
            <person name="Corradi N."/>
            <person name="Roux C."/>
            <person name="Martin F."/>
        </authorList>
    </citation>
    <scope>NUCLEOTIDE SEQUENCE</scope>
    <source>
        <strain evidence="1">DAOM 197198</strain>
    </source>
</reference>
<proteinExistence type="predicted"/>
<dbReference type="HOGENOM" id="CLU_2198313_0_0_1"/>
<accession>U9V6B9</accession>
<sequence length="108" mass="11915">MNGGPNKEAIVGKHLRNWIICDLQFCNRGSALQMKELLGRDGQVIHVSLKTNPVDKVASTASSIEEQFFDTAEDLPLKTFVHKGPILSNNEVEILMTLIQNLATGLKI</sequence>
<gene>
    <name evidence="1" type="ORF">GLOINDRAFT_90924</name>
</gene>
<dbReference type="AlphaFoldDB" id="U9V6B9"/>